<organism evidence="1">
    <name type="scientific">marine sediment metagenome</name>
    <dbReference type="NCBI Taxonomy" id="412755"/>
    <lineage>
        <taxon>unclassified sequences</taxon>
        <taxon>metagenomes</taxon>
        <taxon>ecological metagenomes</taxon>
    </lineage>
</organism>
<dbReference type="EMBL" id="BARW01012863">
    <property type="protein sequence ID" value="GAI73977.1"/>
    <property type="molecule type" value="Genomic_DNA"/>
</dbReference>
<evidence type="ECO:0000313" key="1">
    <source>
        <dbReference type="EMBL" id="GAI73977.1"/>
    </source>
</evidence>
<gene>
    <name evidence="1" type="ORF">S12H4_23964</name>
</gene>
<reference evidence="1" key="1">
    <citation type="journal article" date="2014" name="Front. Microbiol.">
        <title>High frequency of phylogenetically diverse reductive dehalogenase-homologous genes in deep subseafloor sedimentary metagenomes.</title>
        <authorList>
            <person name="Kawai M."/>
            <person name="Futagami T."/>
            <person name="Toyoda A."/>
            <person name="Takaki Y."/>
            <person name="Nishi S."/>
            <person name="Hori S."/>
            <person name="Arai W."/>
            <person name="Tsubouchi T."/>
            <person name="Morono Y."/>
            <person name="Uchiyama I."/>
            <person name="Ito T."/>
            <person name="Fujiyama A."/>
            <person name="Inagaki F."/>
            <person name="Takami H."/>
        </authorList>
    </citation>
    <scope>NUCLEOTIDE SEQUENCE</scope>
    <source>
        <strain evidence="1">Expedition CK06-06</strain>
    </source>
</reference>
<name>X1QZN7_9ZZZZ</name>
<protein>
    <submittedName>
        <fullName evidence="1">Uncharacterized protein</fullName>
    </submittedName>
</protein>
<comment type="caution">
    <text evidence="1">The sequence shown here is derived from an EMBL/GenBank/DDBJ whole genome shotgun (WGS) entry which is preliminary data.</text>
</comment>
<dbReference type="AlphaFoldDB" id="X1QZN7"/>
<feature type="non-terminal residue" evidence="1">
    <location>
        <position position="1"/>
    </location>
</feature>
<proteinExistence type="predicted"/>
<accession>X1QZN7</accession>
<sequence length="98" mass="11248">HLFSGFENKKLGVTPETALGHLYSDVEQIAELKYAGARVGMKEKWLQRKGDTGIWHFDLWGKPLEKAKLLFPIVTDMEFAADVIRLRRAEIIHSQKNI</sequence>